<reference evidence="1" key="1">
    <citation type="submission" date="2023-04" db="EMBL/GenBank/DDBJ databases">
        <title>A chromosome-level genome assembly of the parasitoid wasp Eretmocerus hayati.</title>
        <authorList>
            <person name="Zhong Y."/>
            <person name="Liu S."/>
            <person name="Liu Y."/>
        </authorList>
    </citation>
    <scope>NUCLEOTIDE SEQUENCE</scope>
    <source>
        <strain evidence="1">ZJU_SS_LIU_2023</strain>
    </source>
</reference>
<accession>A0ACC2NW61</accession>
<evidence type="ECO:0000313" key="2">
    <source>
        <dbReference type="Proteomes" id="UP001239111"/>
    </source>
</evidence>
<organism evidence="1 2">
    <name type="scientific">Eretmocerus hayati</name>
    <dbReference type="NCBI Taxonomy" id="131215"/>
    <lineage>
        <taxon>Eukaryota</taxon>
        <taxon>Metazoa</taxon>
        <taxon>Ecdysozoa</taxon>
        <taxon>Arthropoda</taxon>
        <taxon>Hexapoda</taxon>
        <taxon>Insecta</taxon>
        <taxon>Pterygota</taxon>
        <taxon>Neoptera</taxon>
        <taxon>Endopterygota</taxon>
        <taxon>Hymenoptera</taxon>
        <taxon>Apocrita</taxon>
        <taxon>Proctotrupomorpha</taxon>
        <taxon>Chalcidoidea</taxon>
        <taxon>Aphelinidae</taxon>
        <taxon>Aphelininae</taxon>
        <taxon>Eretmocerus</taxon>
    </lineage>
</organism>
<evidence type="ECO:0000313" key="1">
    <source>
        <dbReference type="EMBL" id="KAJ8675396.1"/>
    </source>
</evidence>
<name>A0ACC2NW61_9HYME</name>
<dbReference type="EMBL" id="CM056742">
    <property type="protein sequence ID" value="KAJ8675396.1"/>
    <property type="molecule type" value="Genomic_DNA"/>
</dbReference>
<proteinExistence type="predicted"/>
<sequence>MKEVFVSNCERSFVKRAIEVDTRLDGRTLFEPRPLKINFGANWGCCLVSLGQTRAAAQVSCEIQQPRASRPNEGMLFVNVELNPLAAAHFEKGKHSETAALINRQIEKCLKESRCVDLESLCIVAEKKVWNLRVDVTIINHDGNLIDCASIAALTALMHFHRPDVTSTGEEVIVHPFTEKDPLPLTLYHHPVCISFITFDNGKTVVDPSYLEERCGAAILTMSINAYREVCSLYFDYIEYTSLVADVIPSVSNFAANYSLELIRDIKEAVRLDVEAKYKKEVPQSRTFPNCIAQDKLMSMIQERINIRLTTWRVSNGEKVPGAGMVIDMASDDDEGEILNTGNGTAELIMKKTANTIGEGGRNTWLSSDSSDNEMEHHADAVDDDDDVEFVAIEPKVKVIDDIELSGDSEEEVTEVLSKQDLL</sequence>
<gene>
    <name evidence="1" type="ORF">QAD02_011182</name>
</gene>
<dbReference type="Proteomes" id="UP001239111">
    <property type="component" value="Chromosome 2"/>
</dbReference>
<comment type="caution">
    <text evidence="1">The sequence shown here is derived from an EMBL/GenBank/DDBJ whole genome shotgun (WGS) entry which is preliminary data.</text>
</comment>
<keyword evidence="2" id="KW-1185">Reference proteome</keyword>
<protein>
    <submittedName>
        <fullName evidence="1">Uncharacterized protein</fullName>
    </submittedName>
</protein>